<evidence type="ECO:0000313" key="3">
    <source>
        <dbReference type="Proteomes" id="UP000277819"/>
    </source>
</evidence>
<comment type="caution">
    <text evidence="2">The sequence shown here is derived from an EMBL/GenBank/DDBJ whole genome shotgun (WGS) entry which is preliminary data.</text>
</comment>
<reference evidence="2 3" key="1">
    <citation type="submission" date="2018-11" db="EMBL/GenBank/DDBJ databases">
        <title>Species Designations Belie Phenotypic and Genotypic Heterogeneity in Oral Streptococci.</title>
        <authorList>
            <person name="Velsko I."/>
        </authorList>
    </citation>
    <scope>NUCLEOTIDE SEQUENCE [LARGE SCALE GENOMIC DNA]</scope>
    <source>
        <strain evidence="2 3">BCC17</strain>
    </source>
</reference>
<sequence length="76" mass="8792">MKFVKSVLKVLPEIMVLLSSMSYIIIRLVADINKVSLPAWLDSFNIPTIALFMMVFILLYRSKEKRIDKFEAIDAL</sequence>
<name>A0A428I3V4_STRMT</name>
<dbReference type="EMBL" id="RJPX01000011">
    <property type="protein sequence ID" value="RSK05634.1"/>
    <property type="molecule type" value="Genomic_DNA"/>
</dbReference>
<dbReference type="AlphaFoldDB" id="A0A428I3V4"/>
<dbReference type="RefSeq" id="WP_125421271.1">
    <property type="nucleotide sequence ID" value="NZ_RJPX01000011.1"/>
</dbReference>
<keyword evidence="1" id="KW-0472">Membrane</keyword>
<keyword evidence="1" id="KW-1133">Transmembrane helix</keyword>
<evidence type="ECO:0000256" key="1">
    <source>
        <dbReference type="SAM" id="Phobius"/>
    </source>
</evidence>
<keyword evidence="1" id="KW-0812">Transmembrane</keyword>
<gene>
    <name evidence="2" type="ORF">D8787_04440</name>
</gene>
<organism evidence="2 3">
    <name type="scientific">Streptococcus mitis</name>
    <dbReference type="NCBI Taxonomy" id="28037"/>
    <lineage>
        <taxon>Bacteria</taxon>
        <taxon>Bacillati</taxon>
        <taxon>Bacillota</taxon>
        <taxon>Bacilli</taxon>
        <taxon>Lactobacillales</taxon>
        <taxon>Streptococcaceae</taxon>
        <taxon>Streptococcus</taxon>
        <taxon>Streptococcus mitis group</taxon>
    </lineage>
</organism>
<proteinExistence type="predicted"/>
<feature type="transmembrane region" description="Helical" evidence="1">
    <location>
        <begin position="38"/>
        <end position="60"/>
    </location>
</feature>
<accession>A0A428I3V4</accession>
<protein>
    <recommendedName>
        <fullName evidence="4">Bacteriocin immunity protein</fullName>
    </recommendedName>
</protein>
<feature type="transmembrane region" description="Helical" evidence="1">
    <location>
        <begin position="7"/>
        <end position="26"/>
    </location>
</feature>
<evidence type="ECO:0008006" key="4">
    <source>
        <dbReference type="Google" id="ProtNLM"/>
    </source>
</evidence>
<evidence type="ECO:0000313" key="2">
    <source>
        <dbReference type="EMBL" id="RSK05634.1"/>
    </source>
</evidence>
<dbReference type="Proteomes" id="UP000277819">
    <property type="component" value="Unassembled WGS sequence"/>
</dbReference>